<protein>
    <submittedName>
        <fullName evidence="2">Asp23/Gls24 family envelope stress response protein</fullName>
    </submittedName>
</protein>
<proteinExistence type="inferred from homology"/>
<evidence type="ECO:0000256" key="1">
    <source>
        <dbReference type="ARBA" id="ARBA00005721"/>
    </source>
</evidence>
<keyword evidence="3" id="KW-1185">Reference proteome</keyword>
<reference evidence="2 3" key="1">
    <citation type="submission" date="2021-07" db="EMBL/GenBank/DDBJ databases">
        <title>Actinomadura sp. PM05-2 isolated from lichen.</title>
        <authorList>
            <person name="Somphong A."/>
            <person name="Phongsopitanun W."/>
            <person name="Tanasupawat S."/>
            <person name="Peongsungnone V."/>
        </authorList>
    </citation>
    <scope>NUCLEOTIDE SEQUENCE [LARGE SCALE GENOMIC DNA]</scope>
    <source>
        <strain evidence="2 3">PM05-2</strain>
    </source>
</reference>
<name>A0ABS7FTV0_9ACTN</name>
<dbReference type="RefSeq" id="WP_220167041.1">
    <property type="nucleotide sequence ID" value="NZ_JAIBOA010000009.1"/>
</dbReference>
<evidence type="ECO:0000313" key="3">
    <source>
        <dbReference type="Proteomes" id="UP000774570"/>
    </source>
</evidence>
<dbReference type="PANTHER" id="PTHR34297">
    <property type="entry name" value="HYPOTHETICAL CYTOSOLIC PROTEIN-RELATED"/>
    <property type="match status" value="1"/>
</dbReference>
<dbReference type="InterPro" id="IPR005531">
    <property type="entry name" value="Asp23"/>
</dbReference>
<dbReference type="Pfam" id="PF03780">
    <property type="entry name" value="Asp23"/>
    <property type="match status" value="1"/>
</dbReference>
<organism evidence="2 3">
    <name type="scientific">Actinomadura parmotrematis</name>
    <dbReference type="NCBI Taxonomy" id="2864039"/>
    <lineage>
        <taxon>Bacteria</taxon>
        <taxon>Bacillati</taxon>
        <taxon>Actinomycetota</taxon>
        <taxon>Actinomycetes</taxon>
        <taxon>Streptosporangiales</taxon>
        <taxon>Thermomonosporaceae</taxon>
        <taxon>Actinomadura</taxon>
    </lineage>
</organism>
<dbReference type="Proteomes" id="UP000774570">
    <property type="component" value="Unassembled WGS sequence"/>
</dbReference>
<dbReference type="EMBL" id="JAIBOA010000009">
    <property type="protein sequence ID" value="MBW8483802.1"/>
    <property type="molecule type" value="Genomic_DNA"/>
</dbReference>
<sequence>MSGAELSGPGRGTTTIADRVVARIAAYAAGTCEETGGAQRRVLGVPMGGSGTANTDVHVRGDIVTARVELTVAYPAPVRAVAREVRERVRRQIERQTGLTVRQVDVEVAALERAVPAQRTAREPAGVR</sequence>
<dbReference type="PANTHER" id="PTHR34297:SF3">
    <property type="entry name" value="ALKALINE SHOCK PROTEIN 23"/>
    <property type="match status" value="1"/>
</dbReference>
<comment type="similarity">
    <text evidence="1">Belongs to the asp23 family.</text>
</comment>
<evidence type="ECO:0000313" key="2">
    <source>
        <dbReference type="EMBL" id="MBW8483802.1"/>
    </source>
</evidence>
<gene>
    <name evidence="2" type="ORF">K1Y72_15550</name>
</gene>
<comment type="caution">
    <text evidence="2">The sequence shown here is derived from an EMBL/GenBank/DDBJ whole genome shotgun (WGS) entry which is preliminary data.</text>
</comment>
<accession>A0ABS7FTV0</accession>